<dbReference type="OrthoDB" id="2978027at2"/>
<organism evidence="1 2">
    <name type="scientific">Domibacillus aminovorans</name>
    <dbReference type="NCBI Taxonomy" id="29332"/>
    <lineage>
        <taxon>Bacteria</taxon>
        <taxon>Bacillati</taxon>
        <taxon>Bacillota</taxon>
        <taxon>Bacilli</taxon>
        <taxon>Bacillales</taxon>
        <taxon>Bacillaceae</taxon>
        <taxon>Domibacillus</taxon>
    </lineage>
</organism>
<accession>A0A177L0Q1</accession>
<evidence type="ECO:0000313" key="1">
    <source>
        <dbReference type="EMBL" id="OAH59203.1"/>
    </source>
</evidence>
<sequence>MKLLKSVKFHGLFRLWNVKEKEVTDALFFSEILKFISNQETNWDPGFFEWYHQEEINFADWQEFEIEVLPILIIEQ</sequence>
<dbReference type="AlphaFoldDB" id="A0A177L0Q1"/>
<comment type="caution">
    <text evidence="1">The sequence shown here is derived from an EMBL/GenBank/DDBJ whole genome shotgun (WGS) entry which is preliminary data.</text>
</comment>
<protein>
    <submittedName>
        <fullName evidence="1">Uncharacterized protein</fullName>
    </submittedName>
</protein>
<reference evidence="1 2" key="1">
    <citation type="submission" date="2016-01" db="EMBL/GenBank/DDBJ databases">
        <title>Investigation of taxonomic status of Bacillus aminovorans.</title>
        <authorList>
            <person name="Verma A."/>
            <person name="Pal Y."/>
            <person name="Krishnamurthi S."/>
        </authorList>
    </citation>
    <scope>NUCLEOTIDE SEQUENCE [LARGE SCALE GENOMIC DNA]</scope>
    <source>
        <strain evidence="1 2">DSM 4337</strain>
    </source>
</reference>
<gene>
    <name evidence="1" type="ORF">AWH48_15770</name>
</gene>
<name>A0A177L0Q1_9BACI</name>
<dbReference type="RefSeq" id="WP_018392623.1">
    <property type="nucleotide sequence ID" value="NZ_LQWZ01000004.1"/>
</dbReference>
<dbReference type="Proteomes" id="UP000077271">
    <property type="component" value="Unassembled WGS sequence"/>
</dbReference>
<evidence type="ECO:0000313" key="2">
    <source>
        <dbReference type="Proteomes" id="UP000077271"/>
    </source>
</evidence>
<dbReference type="EMBL" id="LQWZ01000004">
    <property type="protein sequence ID" value="OAH59203.1"/>
    <property type="molecule type" value="Genomic_DNA"/>
</dbReference>
<proteinExistence type="predicted"/>